<proteinExistence type="predicted"/>
<gene>
    <name evidence="1" type="ORF">FHR37_002386</name>
    <name evidence="2" type="ORF">SAMN05421678_104213</name>
</gene>
<evidence type="ECO:0000313" key="1">
    <source>
        <dbReference type="EMBL" id="NYH83535.1"/>
    </source>
</evidence>
<sequence length="321" mass="33420">MRRRKRLLLGGALVVVLLLVVVIGGYLFGSGVLGGGLGGSAPHEAMTRPAAAPVAATGLTGALTSRGFTCYDTQPAPTPVRSCYRTESDGTRLVVRIGSASGDQAALVEIDAAPFSGIRGEHRTTGDAVGPVREVIEVVGKPLLGQEYAGLPTFGDGVDQATRLSWGSVSFTAHPEAATASFTRSGAPEMPRGTDFPKDPGAMSAALGKVGYECDADSCTPKSSAYDVRAKFSAAEATMSAIHYDGKAKVTDAELRSRYADLLRQVADGMQSDEARRWVDGHLTPKNGFVEGDVAGLHLAVARTDSGDGQLTVTPKLTRGR</sequence>
<dbReference type="RefSeq" id="WP_092882689.1">
    <property type="nucleotide sequence ID" value="NZ_FOOI01000004.1"/>
</dbReference>
<reference evidence="2 3" key="1">
    <citation type="submission" date="2016-10" db="EMBL/GenBank/DDBJ databases">
        <authorList>
            <person name="de Groot N.N."/>
        </authorList>
    </citation>
    <scope>NUCLEOTIDE SEQUENCE [LARGE SCALE GENOMIC DNA]</scope>
    <source>
        <strain evidence="2 3">CPCC 202808</strain>
    </source>
</reference>
<keyword evidence="4" id="KW-1185">Reference proteome</keyword>
<organism evidence="2 3">
    <name type="scientific">Actinopolymorpha cephalotaxi</name>
    <dbReference type="NCBI Taxonomy" id="504797"/>
    <lineage>
        <taxon>Bacteria</taxon>
        <taxon>Bacillati</taxon>
        <taxon>Actinomycetota</taxon>
        <taxon>Actinomycetes</taxon>
        <taxon>Propionibacteriales</taxon>
        <taxon>Actinopolymorphaceae</taxon>
        <taxon>Actinopolymorpha</taxon>
    </lineage>
</organism>
<dbReference type="OrthoDB" id="9822835at2"/>
<reference evidence="1 4" key="2">
    <citation type="submission" date="2020-07" db="EMBL/GenBank/DDBJ databases">
        <title>Sequencing the genomes of 1000 actinobacteria strains.</title>
        <authorList>
            <person name="Klenk H.-P."/>
        </authorList>
    </citation>
    <scope>NUCLEOTIDE SEQUENCE [LARGE SCALE GENOMIC DNA]</scope>
    <source>
        <strain evidence="1 4">DSM 45117</strain>
    </source>
</reference>
<evidence type="ECO:0000313" key="2">
    <source>
        <dbReference type="EMBL" id="SFG17616.1"/>
    </source>
</evidence>
<protein>
    <submittedName>
        <fullName evidence="2">Uncharacterized protein</fullName>
    </submittedName>
</protein>
<dbReference type="EMBL" id="FOOI01000004">
    <property type="protein sequence ID" value="SFG17616.1"/>
    <property type="molecule type" value="Genomic_DNA"/>
</dbReference>
<accession>A0A1I2PVH5</accession>
<dbReference type="Proteomes" id="UP000199052">
    <property type="component" value="Unassembled WGS sequence"/>
</dbReference>
<dbReference type="Proteomes" id="UP000533017">
    <property type="component" value="Unassembled WGS sequence"/>
</dbReference>
<dbReference type="EMBL" id="JACBZA010000001">
    <property type="protein sequence ID" value="NYH83535.1"/>
    <property type="molecule type" value="Genomic_DNA"/>
</dbReference>
<name>A0A1I2PVH5_9ACTN</name>
<evidence type="ECO:0000313" key="4">
    <source>
        <dbReference type="Proteomes" id="UP000533017"/>
    </source>
</evidence>
<evidence type="ECO:0000313" key="3">
    <source>
        <dbReference type="Proteomes" id="UP000199052"/>
    </source>
</evidence>
<dbReference type="AlphaFoldDB" id="A0A1I2PVH5"/>